<evidence type="ECO:0000313" key="1">
    <source>
        <dbReference type="EMBL" id="KAF0762277.1"/>
    </source>
</evidence>
<protein>
    <submittedName>
        <fullName evidence="1">Uncharacterized protein</fullName>
    </submittedName>
</protein>
<evidence type="ECO:0000313" key="2">
    <source>
        <dbReference type="Proteomes" id="UP000478052"/>
    </source>
</evidence>
<sequence>MCCEKEDINITPHILKVKKTIKHRLHKFQSEWLNVYELGLVVKWLCPVNHDPFKANCKLCNYTMVTELTNIESHIASFTKTNTDSKFDVQVNSAEIKLTAFIAEHNIAFLAVDHLVDILKSCFHDLNIDNI</sequence>
<dbReference type="AlphaFoldDB" id="A0A6G0YW35"/>
<accession>A0A6G0YW35</accession>
<name>A0A6G0YW35_APHCR</name>
<gene>
    <name evidence="1" type="ORF">FWK35_00002801</name>
</gene>
<reference evidence="1 2" key="1">
    <citation type="submission" date="2019-08" db="EMBL/GenBank/DDBJ databases">
        <title>Whole genome of Aphis craccivora.</title>
        <authorList>
            <person name="Voronova N.V."/>
            <person name="Shulinski R.S."/>
            <person name="Bandarenka Y.V."/>
            <person name="Zhorov D.G."/>
            <person name="Warner D."/>
        </authorList>
    </citation>
    <scope>NUCLEOTIDE SEQUENCE [LARGE SCALE GENOMIC DNA]</scope>
    <source>
        <strain evidence="1">180601</strain>
        <tissue evidence="1">Whole Body</tissue>
    </source>
</reference>
<comment type="caution">
    <text evidence="1">The sequence shown here is derived from an EMBL/GenBank/DDBJ whole genome shotgun (WGS) entry which is preliminary data.</text>
</comment>
<dbReference type="EMBL" id="VUJU01002180">
    <property type="protein sequence ID" value="KAF0762277.1"/>
    <property type="molecule type" value="Genomic_DNA"/>
</dbReference>
<keyword evidence="2" id="KW-1185">Reference proteome</keyword>
<organism evidence="1 2">
    <name type="scientific">Aphis craccivora</name>
    <name type="common">Cowpea aphid</name>
    <dbReference type="NCBI Taxonomy" id="307492"/>
    <lineage>
        <taxon>Eukaryota</taxon>
        <taxon>Metazoa</taxon>
        <taxon>Ecdysozoa</taxon>
        <taxon>Arthropoda</taxon>
        <taxon>Hexapoda</taxon>
        <taxon>Insecta</taxon>
        <taxon>Pterygota</taxon>
        <taxon>Neoptera</taxon>
        <taxon>Paraneoptera</taxon>
        <taxon>Hemiptera</taxon>
        <taxon>Sternorrhyncha</taxon>
        <taxon>Aphidomorpha</taxon>
        <taxon>Aphidoidea</taxon>
        <taxon>Aphididae</taxon>
        <taxon>Aphidini</taxon>
        <taxon>Aphis</taxon>
        <taxon>Aphis</taxon>
    </lineage>
</organism>
<proteinExistence type="predicted"/>
<dbReference type="OrthoDB" id="6159421at2759"/>
<dbReference type="Proteomes" id="UP000478052">
    <property type="component" value="Unassembled WGS sequence"/>
</dbReference>